<feature type="non-terminal residue" evidence="1">
    <location>
        <position position="226"/>
    </location>
</feature>
<proteinExistence type="predicted"/>
<evidence type="ECO:0000313" key="2">
    <source>
        <dbReference type="Proteomes" id="UP000789702"/>
    </source>
</evidence>
<comment type="caution">
    <text evidence="1">The sequence shown here is derived from an EMBL/GenBank/DDBJ whole genome shotgun (WGS) entry which is preliminary data.</text>
</comment>
<reference evidence="1" key="1">
    <citation type="submission" date="2021-06" db="EMBL/GenBank/DDBJ databases">
        <authorList>
            <person name="Kallberg Y."/>
            <person name="Tangrot J."/>
            <person name="Rosling A."/>
        </authorList>
    </citation>
    <scope>NUCLEOTIDE SEQUENCE</scope>
    <source>
        <strain evidence="1">IL203A</strain>
    </source>
</reference>
<evidence type="ECO:0000313" key="1">
    <source>
        <dbReference type="EMBL" id="CAG8620766.1"/>
    </source>
</evidence>
<name>A0ACA9N0R5_9GLOM</name>
<dbReference type="Proteomes" id="UP000789702">
    <property type="component" value="Unassembled WGS sequence"/>
</dbReference>
<gene>
    <name evidence="1" type="ORF">DHETER_LOCUS8008</name>
</gene>
<dbReference type="EMBL" id="CAJVPU010012127">
    <property type="protein sequence ID" value="CAG8620766.1"/>
    <property type="molecule type" value="Genomic_DNA"/>
</dbReference>
<organism evidence="1 2">
    <name type="scientific">Dentiscutata heterogama</name>
    <dbReference type="NCBI Taxonomy" id="1316150"/>
    <lineage>
        <taxon>Eukaryota</taxon>
        <taxon>Fungi</taxon>
        <taxon>Fungi incertae sedis</taxon>
        <taxon>Mucoromycota</taxon>
        <taxon>Glomeromycotina</taxon>
        <taxon>Glomeromycetes</taxon>
        <taxon>Diversisporales</taxon>
        <taxon>Gigasporaceae</taxon>
        <taxon>Dentiscutata</taxon>
    </lineage>
</organism>
<keyword evidence="2" id="KW-1185">Reference proteome</keyword>
<accession>A0ACA9N0R5</accession>
<feature type="non-terminal residue" evidence="1">
    <location>
        <position position="1"/>
    </location>
</feature>
<sequence>IQLHRKWEEDYLERHAKSSGCKAKEGQRSIYNFFKPTNNQLASSDEEWDSDIYNNMDDDDLLQIDETDEAEEVNDDTLALTILTNNESLSDRQKSKKRLICQGLQSEQISDYIKRTPAQFGGSRRIEVVAREIFPKLFFQKFSRKKLNYDQKQKLNRALYAESTWQIDRNSNAVRAKTCSGIAEKGDICNECRYIRFDKNLYIPKVITKIKTSNGIAKTVRAYLLQ</sequence>
<protein>
    <submittedName>
        <fullName evidence="1">989_t:CDS:1</fullName>
    </submittedName>
</protein>